<gene>
    <name evidence="1" type="ORF">D6C13_03525</name>
</gene>
<keyword evidence="2" id="KW-1185">Reference proteome</keyword>
<evidence type="ECO:0000313" key="1">
    <source>
        <dbReference type="EMBL" id="RJT46871.1"/>
    </source>
</evidence>
<proteinExistence type="predicted"/>
<name>A0A419NE26_9GAMM</name>
<organism evidence="1 2">
    <name type="scientific">Rahnella woolbedingensis</name>
    <dbReference type="NCBI Taxonomy" id="1510574"/>
    <lineage>
        <taxon>Bacteria</taxon>
        <taxon>Pseudomonadati</taxon>
        <taxon>Pseudomonadota</taxon>
        <taxon>Gammaproteobacteria</taxon>
        <taxon>Enterobacterales</taxon>
        <taxon>Yersiniaceae</taxon>
        <taxon>Rahnella</taxon>
    </lineage>
</organism>
<dbReference type="EMBL" id="RAHH01000003">
    <property type="protein sequence ID" value="RJT46871.1"/>
    <property type="molecule type" value="Genomic_DNA"/>
</dbReference>
<evidence type="ECO:0000313" key="2">
    <source>
        <dbReference type="Proteomes" id="UP000284908"/>
    </source>
</evidence>
<dbReference type="AlphaFoldDB" id="A0A419NE26"/>
<comment type="caution">
    <text evidence="1">The sequence shown here is derived from an EMBL/GenBank/DDBJ whole genome shotgun (WGS) entry which is preliminary data.</text>
</comment>
<dbReference type="Proteomes" id="UP000284908">
    <property type="component" value="Unassembled WGS sequence"/>
</dbReference>
<reference evidence="1 2" key="1">
    <citation type="submission" date="2018-09" db="EMBL/GenBank/DDBJ databases">
        <authorList>
            <person name="Le Fleche-Mateos A."/>
        </authorList>
    </citation>
    <scope>NUCLEOTIDE SEQUENCE [LARGE SCALE GENOMIC DNA]</scope>
    <source>
        <strain evidence="1 2">DSM 27399</strain>
    </source>
</reference>
<accession>A0A419NE26</accession>
<protein>
    <submittedName>
        <fullName evidence="1">Uncharacterized protein</fullName>
    </submittedName>
</protein>
<sequence length="85" mass="9798">MPVTTATAASSVEIFIFCSLTFNHQSLWSLSGAEYDFQAKKGQAEERVNARHYAKYRKETGFEGIRIDKKSKKKRHPEGYRLRSL</sequence>